<feature type="domain" description="HMG box" evidence="5">
    <location>
        <begin position="21"/>
        <end position="96"/>
    </location>
</feature>
<keyword evidence="2" id="KW-0804">Transcription</keyword>
<evidence type="ECO:0000256" key="4">
    <source>
        <dbReference type="SAM" id="MobiDB-lite"/>
    </source>
</evidence>
<dbReference type="Pfam" id="PF00505">
    <property type="entry name" value="HMG_box"/>
    <property type="match status" value="1"/>
</dbReference>
<dbReference type="PROSITE" id="PS50118">
    <property type="entry name" value="HMG_BOX_2"/>
    <property type="match status" value="1"/>
</dbReference>
<dbReference type="SUPFAM" id="SSF47095">
    <property type="entry name" value="HMG-box"/>
    <property type="match status" value="1"/>
</dbReference>
<dbReference type="CDD" id="cd01389">
    <property type="entry name" value="HMG-box_ROX1-like"/>
    <property type="match status" value="1"/>
</dbReference>
<dbReference type="Proteomes" id="UP000076532">
    <property type="component" value="Unassembled WGS sequence"/>
</dbReference>
<dbReference type="InterPro" id="IPR009071">
    <property type="entry name" value="HMG_box_dom"/>
</dbReference>
<evidence type="ECO:0000256" key="2">
    <source>
        <dbReference type="ARBA" id="ARBA00023163"/>
    </source>
</evidence>
<organism evidence="6 7">
    <name type="scientific">Athelia psychrophila</name>
    <dbReference type="NCBI Taxonomy" id="1759441"/>
    <lineage>
        <taxon>Eukaryota</taxon>
        <taxon>Fungi</taxon>
        <taxon>Dikarya</taxon>
        <taxon>Basidiomycota</taxon>
        <taxon>Agaricomycotina</taxon>
        <taxon>Agaricomycetes</taxon>
        <taxon>Agaricomycetidae</taxon>
        <taxon>Atheliales</taxon>
        <taxon>Atheliaceae</taxon>
        <taxon>Athelia</taxon>
    </lineage>
</organism>
<feature type="non-terminal residue" evidence="6">
    <location>
        <position position="1"/>
    </location>
</feature>
<accession>A0A166E9E1</accession>
<feature type="region of interest" description="Disordered" evidence="4">
    <location>
        <begin position="1"/>
        <end position="25"/>
    </location>
</feature>
<sequence>TNAPSQSSTSEVPPSRADEHIPRPPNSWILFRKATLAQMRNTPAFQAADAGKHRQADISRMIAALWRTAPADVKAKFTQMAELEKLKHAEKYSDYKFKP</sequence>
<reference evidence="6 7" key="1">
    <citation type="journal article" date="2016" name="Mol. Biol. Evol.">
        <title>Comparative Genomics of Early-Diverging Mushroom-Forming Fungi Provides Insights into the Origins of Lignocellulose Decay Capabilities.</title>
        <authorList>
            <person name="Nagy L.G."/>
            <person name="Riley R."/>
            <person name="Tritt A."/>
            <person name="Adam C."/>
            <person name="Daum C."/>
            <person name="Floudas D."/>
            <person name="Sun H."/>
            <person name="Yadav J.S."/>
            <person name="Pangilinan J."/>
            <person name="Larsson K.H."/>
            <person name="Matsuura K."/>
            <person name="Barry K."/>
            <person name="Labutti K."/>
            <person name="Kuo R."/>
            <person name="Ohm R.A."/>
            <person name="Bhattacharya S.S."/>
            <person name="Shirouzu T."/>
            <person name="Yoshinaga Y."/>
            <person name="Martin F.M."/>
            <person name="Grigoriev I.V."/>
            <person name="Hibbett D.S."/>
        </authorList>
    </citation>
    <scope>NUCLEOTIDE SEQUENCE [LARGE SCALE GENOMIC DNA]</scope>
    <source>
        <strain evidence="6 7">CBS 109695</strain>
    </source>
</reference>
<dbReference type="InterPro" id="IPR050140">
    <property type="entry name" value="SRY-related_HMG-box_TF-like"/>
</dbReference>
<dbReference type="PANTHER" id="PTHR10270:SF161">
    <property type="entry name" value="SEX-DETERMINING REGION Y PROTEIN"/>
    <property type="match status" value="1"/>
</dbReference>
<dbReference type="InterPro" id="IPR036910">
    <property type="entry name" value="HMG_box_dom_sf"/>
</dbReference>
<evidence type="ECO:0000313" key="7">
    <source>
        <dbReference type="Proteomes" id="UP000076532"/>
    </source>
</evidence>
<dbReference type="GO" id="GO:0000978">
    <property type="term" value="F:RNA polymerase II cis-regulatory region sequence-specific DNA binding"/>
    <property type="evidence" value="ECO:0007669"/>
    <property type="project" value="TreeGrafter"/>
</dbReference>
<feature type="non-terminal residue" evidence="6">
    <location>
        <position position="99"/>
    </location>
</feature>
<dbReference type="AlphaFoldDB" id="A0A166E9E1"/>
<dbReference type="STRING" id="436010.A0A166E9E1"/>
<evidence type="ECO:0000313" key="6">
    <source>
        <dbReference type="EMBL" id="KZP15531.1"/>
    </source>
</evidence>
<evidence type="ECO:0000256" key="3">
    <source>
        <dbReference type="PROSITE-ProRule" id="PRU00267"/>
    </source>
</evidence>
<dbReference type="OrthoDB" id="6247875at2759"/>
<dbReference type="EMBL" id="KV417603">
    <property type="protein sequence ID" value="KZP15531.1"/>
    <property type="molecule type" value="Genomic_DNA"/>
</dbReference>
<dbReference type="GO" id="GO:0001228">
    <property type="term" value="F:DNA-binding transcription activator activity, RNA polymerase II-specific"/>
    <property type="evidence" value="ECO:0007669"/>
    <property type="project" value="TreeGrafter"/>
</dbReference>
<protein>
    <recommendedName>
        <fullName evidence="5">HMG box domain-containing protein</fullName>
    </recommendedName>
</protein>
<dbReference type="GO" id="GO:0005634">
    <property type="term" value="C:nucleus"/>
    <property type="evidence" value="ECO:0007669"/>
    <property type="project" value="UniProtKB-UniRule"/>
</dbReference>
<evidence type="ECO:0000256" key="1">
    <source>
        <dbReference type="ARBA" id="ARBA00023125"/>
    </source>
</evidence>
<keyword evidence="7" id="KW-1185">Reference proteome</keyword>
<dbReference type="Gene3D" id="1.10.30.10">
    <property type="entry name" value="High mobility group box domain"/>
    <property type="match status" value="1"/>
</dbReference>
<feature type="DNA-binding region" description="HMG box" evidence="3">
    <location>
        <begin position="21"/>
        <end position="96"/>
    </location>
</feature>
<gene>
    <name evidence="6" type="ORF">FIBSPDRAFT_703456</name>
</gene>
<dbReference type="GO" id="GO:0030154">
    <property type="term" value="P:cell differentiation"/>
    <property type="evidence" value="ECO:0007669"/>
    <property type="project" value="TreeGrafter"/>
</dbReference>
<proteinExistence type="predicted"/>
<dbReference type="PANTHER" id="PTHR10270">
    <property type="entry name" value="SOX TRANSCRIPTION FACTOR"/>
    <property type="match status" value="1"/>
</dbReference>
<feature type="compositionally biased region" description="Polar residues" evidence="4">
    <location>
        <begin position="1"/>
        <end position="12"/>
    </location>
</feature>
<dbReference type="SMART" id="SM00398">
    <property type="entry name" value="HMG"/>
    <property type="match status" value="1"/>
</dbReference>
<name>A0A166E9E1_9AGAM</name>
<keyword evidence="3" id="KW-0539">Nucleus</keyword>
<evidence type="ECO:0000259" key="5">
    <source>
        <dbReference type="PROSITE" id="PS50118"/>
    </source>
</evidence>
<keyword evidence="1 3" id="KW-0238">DNA-binding</keyword>